<gene>
    <name evidence="2" type="ORF">A2682_03760</name>
</gene>
<dbReference type="Gene3D" id="3.40.50.1000">
    <property type="entry name" value="HAD superfamily/HAD-like"/>
    <property type="match status" value="1"/>
</dbReference>
<evidence type="ECO:0000313" key="3">
    <source>
        <dbReference type="Proteomes" id="UP000178690"/>
    </source>
</evidence>
<dbReference type="InterPro" id="IPR023214">
    <property type="entry name" value="HAD_sf"/>
</dbReference>
<dbReference type="Proteomes" id="UP000178690">
    <property type="component" value="Unassembled WGS sequence"/>
</dbReference>
<comment type="caution">
    <text evidence="2">The sequence shown here is derived from an EMBL/GenBank/DDBJ whole genome shotgun (WGS) entry which is preliminary data.</text>
</comment>
<dbReference type="Pfam" id="PF06941">
    <property type="entry name" value="NT5C"/>
    <property type="match status" value="1"/>
</dbReference>
<evidence type="ECO:0000313" key="2">
    <source>
        <dbReference type="EMBL" id="OHA49124.1"/>
    </source>
</evidence>
<dbReference type="STRING" id="1802363.A2682_03760"/>
<dbReference type="InterPro" id="IPR036412">
    <property type="entry name" value="HAD-like_sf"/>
</dbReference>
<dbReference type="SUPFAM" id="SSF56784">
    <property type="entry name" value="HAD-like"/>
    <property type="match status" value="1"/>
</dbReference>
<dbReference type="GO" id="GO:0008253">
    <property type="term" value="F:5'-nucleotidase activity"/>
    <property type="evidence" value="ECO:0007669"/>
    <property type="project" value="InterPro"/>
</dbReference>
<evidence type="ECO:0000256" key="1">
    <source>
        <dbReference type="ARBA" id="ARBA00009589"/>
    </source>
</evidence>
<accession>A0A1G2PLB2</accession>
<proteinExistence type="inferred from homology"/>
<dbReference type="EMBL" id="MHST01000013">
    <property type="protein sequence ID" value="OHA49124.1"/>
    <property type="molecule type" value="Genomic_DNA"/>
</dbReference>
<sequence length="193" mass="21879">MSSHLHLGLDLDGTLADHTGAKLEITESLGYAFTPRETASEVLQHLMTPEHYRELQHRLYRKLADGSPRNDGVLQTLEELRKRGWHFSLVSRRKGDGRAGAGTWIARELSELIPSDRLFFVDQDSEKDDVCAREGVVAFVDDQQGVLQYLQSVPCRILFDPFGNYEQQVFDGIVAMKSWRELPALLAPLEAER</sequence>
<protein>
    <recommendedName>
        <fullName evidence="4">Nucleotidase</fullName>
    </recommendedName>
</protein>
<reference evidence="2 3" key="1">
    <citation type="journal article" date="2016" name="Nat. Commun.">
        <title>Thousands of microbial genomes shed light on interconnected biogeochemical processes in an aquifer system.</title>
        <authorList>
            <person name="Anantharaman K."/>
            <person name="Brown C.T."/>
            <person name="Hug L.A."/>
            <person name="Sharon I."/>
            <person name="Castelle C.J."/>
            <person name="Probst A.J."/>
            <person name="Thomas B.C."/>
            <person name="Singh A."/>
            <person name="Wilkins M.J."/>
            <person name="Karaoz U."/>
            <person name="Brodie E.L."/>
            <person name="Williams K.H."/>
            <person name="Hubbard S.S."/>
            <person name="Banfield J.F."/>
        </authorList>
    </citation>
    <scope>NUCLEOTIDE SEQUENCE [LARGE SCALE GENOMIC DNA]</scope>
    <source>
        <strain evidence="3">RIFCSPHIGHO2_01_FULL_58_15</strain>
    </source>
</reference>
<dbReference type="InterPro" id="IPR010708">
    <property type="entry name" value="5'(3')-deoxyribonucleotidase"/>
</dbReference>
<dbReference type="AlphaFoldDB" id="A0A1G2PLB2"/>
<organism evidence="2 3">
    <name type="scientific">Terrybacteria sp. (strain RIFCSPHIGHO2_01_FULL_58_15)</name>
    <dbReference type="NCBI Taxonomy" id="1802363"/>
    <lineage>
        <taxon>Bacteria</taxon>
        <taxon>Candidatus Terryibacteriota</taxon>
    </lineage>
</organism>
<dbReference type="GO" id="GO:0009264">
    <property type="term" value="P:deoxyribonucleotide catabolic process"/>
    <property type="evidence" value="ECO:0007669"/>
    <property type="project" value="InterPro"/>
</dbReference>
<comment type="similarity">
    <text evidence="1">Belongs to the 5'(3')-deoxyribonucleotidase family.</text>
</comment>
<evidence type="ECO:0008006" key="4">
    <source>
        <dbReference type="Google" id="ProtNLM"/>
    </source>
</evidence>
<name>A0A1G2PLB2_TERXR</name>